<protein>
    <recommendedName>
        <fullName evidence="9 11">Signal peptidase I</fullName>
        <ecNumber evidence="11">3.4.21.89</ecNumber>
    </recommendedName>
</protein>
<evidence type="ECO:0000256" key="3">
    <source>
        <dbReference type="ARBA" id="ARBA00022692"/>
    </source>
</evidence>
<keyword evidence="5" id="KW-0256">Endoplasmic reticulum</keyword>
<evidence type="ECO:0000256" key="7">
    <source>
        <dbReference type="ARBA" id="ARBA00022989"/>
    </source>
</evidence>
<evidence type="ECO:0000256" key="4">
    <source>
        <dbReference type="ARBA" id="ARBA00022801"/>
    </source>
</evidence>
<reference evidence="14 15" key="1">
    <citation type="journal article" date="2019" name="Int. J. Syst. Evol. Microbiol.">
        <title>The Global Catalogue of Microorganisms (GCM) 10K type strain sequencing project: providing services to taxonomists for standard genome sequencing and annotation.</title>
        <authorList>
            <consortium name="The Broad Institute Genomics Platform"/>
            <consortium name="The Broad Institute Genome Sequencing Center for Infectious Disease"/>
            <person name="Wu L."/>
            <person name="Ma J."/>
        </authorList>
    </citation>
    <scope>NUCLEOTIDE SEQUENCE [LARGE SCALE GENOMIC DNA]</scope>
    <source>
        <strain evidence="14 15">JCM 15900</strain>
    </source>
</reference>
<evidence type="ECO:0000313" key="15">
    <source>
        <dbReference type="Proteomes" id="UP001500984"/>
    </source>
</evidence>
<feature type="transmembrane region" description="Helical" evidence="12">
    <location>
        <begin position="12"/>
        <end position="34"/>
    </location>
</feature>
<feature type="transmembrane region" description="Helical" evidence="12">
    <location>
        <begin position="133"/>
        <end position="156"/>
    </location>
</feature>
<keyword evidence="7 12" id="KW-1133">Transmembrane helix</keyword>
<dbReference type="Proteomes" id="UP001500984">
    <property type="component" value="Unassembled WGS sequence"/>
</dbReference>
<evidence type="ECO:0000256" key="6">
    <source>
        <dbReference type="ARBA" id="ARBA00022968"/>
    </source>
</evidence>
<feature type="domain" description="Peptidase S26" evidence="13">
    <location>
        <begin position="18"/>
        <end position="87"/>
    </location>
</feature>
<dbReference type="InterPro" id="IPR001733">
    <property type="entry name" value="Peptidase_S26B"/>
</dbReference>
<evidence type="ECO:0000256" key="1">
    <source>
        <dbReference type="ARBA" id="ARBA00004648"/>
    </source>
</evidence>
<proteinExistence type="predicted"/>
<dbReference type="RefSeq" id="WP_344334909.1">
    <property type="nucleotide sequence ID" value="NZ_BAAAPZ010000002.1"/>
</dbReference>
<dbReference type="CDD" id="cd06530">
    <property type="entry name" value="S26_SPase_I"/>
    <property type="match status" value="1"/>
</dbReference>
<keyword evidence="3 12" id="KW-0812">Transmembrane</keyword>
<evidence type="ECO:0000256" key="5">
    <source>
        <dbReference type="ARBA" id="ARBA00022824"/>
    </source>
</evidence>
<gene>
    <name evidence="14" type="ORF">GCM10009823_05580</name>
</gene>
<dbReference type="PROSITE" id="PS00501">
    <property type="entry name" value="SPASE_I_1"/>
    <property type="match status" value="1"/>
</dbReference>
<dbReference type="PANTHER" id="PTHR10806:SF6">
    <property type="entry name" value="SIGNAL PEPTIDASE COMPLEX CATALYTIC SUBUNIT SEC11"/>
    <property type="match status" value="1"/>
</dbReference>
<evidence type="ECO:0000256" key="10">
    <source>
        <dbReference type="ARBA" id="ARBA00045533"/>
    </source>
</evidence>
<organism evidence="14 15">
    <name type="scientific">Brevibacterium salitolerans</name>
    <dbReference type="NCBI Taxonomy" id="1403566"/>
    <lineage>
        <taxon>Bacteria</taxon>
        <taxon>Bacillati</taxon>
        <taxon>Actinomycetota</taxon>
        <taxon>Actinomycetes</taxon>
        <taxon>Micrococcales</taxon>
        <taxon>Brevibacteriaceae</taxon>
        <taxon>Brevibacterium</taxon>
    </lineage>
</organism>
<keyword evidence="4" id="KW-0378">Hydrolase</keyword>
<evidence type="ECO:0000256" key="2">
    <source>
        <dbReference type="ARBA" id="ARBA00022670"/>
    </source>
</evidence>
<evidence type="ECO:0000256" key="11">
    <source>
        <dbReference type="NCBIfam" id="TIGR02228"/>
    </source>
</evidence>
<keyword evidence="15" id="KW-1185">Reference proteome</keyword>
<comment type="caution">
    <text evidence="14">The sequence shown here is derived from an EMBL/GenBank/DDBJ whole genome shotgun (WGS) entry which is preliminary data.</text>
</comment>
<evidence type="ECO:0000256" key="8">
    <source>
        <dbReference type="ARBA" id="ARBA00023136"/>
    </source>
</evidence>
<evidence type="ECO:0000259" key="13">
    <source>
        <dbReference type="Pfam" id="PF10502"/>
    </source>
</evidence>
<comment type="function">
    <text evidence="10">Catalytic component of the signal peptidase complex (SPC) which catalyzes the cleavage of N-terminal signal sequences from nascent proteins as they are translocated into the lumen of the endoplasmic reticulum. Specifically cleaves N-terminal signal peptides that contain a hydrophobic alpha-helix (h-region) shorter than 18-20 amino acids.</text>
</comment>
<evidence type="ECO:0000256" key="9">
    <source>
        <dbReference type="ARBA" id="ARBA00033305"/>
    </source>
</evidence>
<keyword evidence="6" id="KW-0735">Signal-anchor</keyword>
<dbReference type="EMBL" id="BAAAPZ010000002">
    <property type="protein sequence ID" value="GAA2089653.1"/>
    <property type="molecule type" value="Genomic_DNA"/>
</dbReference>
<comment type="subcellular location">
    <subcellularLocation>
        <location evidence="1">Endoplasmic reticulum membrane</location>
        <topology evidence="1">Single-pass type II membrane protein</topology>
    </subcellularLocation>
</comment>
<dbReference type="InterPro" id="IPR019533">
    <property type="entry name" value="Peptidase_S26"/>
</dbReference>
<dbReference type="NCBIfam" id="TIGR02228">
    <property type="entry name" value="sigpep_I_arch"/>
    <property type="match status" value="1"/>
</dbReference>
<sequence length="167" mass="17123">MRILGIIRSVLLTTGAVAGVLCVVLFVLAAVLGIRPSVVVSGSMEPTLPVGSLVLLRSVPAAEVGPGDIVTVPRPGGEGLLTHRVVAAEKGEDGIVALTLRGDANSSDDPSPYAVRQVGAHVLTLPFLGWAALVLRTPAGIACALALFAAAFLLLAPHRRSRSAARR</sequence>
<dbReference type="EC" id="3.4.21.89" evidence="11"/>
<keyword evidence="8 12" id="KW-0472">Membrane</keyword>
<dbReference type="SUPFAM" id="SSF51306">
    <property type="entry name" value="LexA/Signal peptidase"/>
    <property type="match status" value="1"/>
</dbReference>
<evidence type="ECO:0000313" key="14">
    <source>
        <dbReference type="EMBL" id="GAA2089653.1"/>
    </source>
</evidence>
<accession>A0ABN2WD34</accession>
<dbReference type="InterPro" id="IPR019756">
    <property type="entry name" value="Pept_S26A_signal_pept_1_Ser-AS"/>
</dbReference>
<dbReference type="PANTHER" id="PTHR10806">
    <property type="entry name" value="SIGNAL PEPTIDASE COMPLEX CATALYTIC SUBUNIT SEC11"/>
    <property type="match status" value="1"/>
</dbReference>
<keyword evidence="2" id="KW-0645">Protease</keyword>
<dbReference type="InterPro" id="IPR036286">
    <property type="entry name" value="LexA/Signal_pep-like_sf"/>
</dbReference>
<dbReference type="Pfam" id="PF10502">
    <property type="entry name" value="Peptidase_S26"/>
    <property type="match status" value="1"/>
</dbReference>
<evidence type="ECO:0000256" key="12">
    <source>
        <dbReference type="SAM" id="Phobius"/>
    </source>
</evidence>
<name>A0ABN2WD34_9MICO</name>